<evidence type="ECO:0000256" key="1">
    <source>
        <dbReference type="SAM" id="MobiDB-lite"/>
    </source>
</evidence>
<proteinExistence type="predicted"/>
<feature type="compositionally biased region" description="Basic residues" evidence="1">
    <location>
        <begin position="59"/>
        <end position="72"/>
    </location>
</feature>
<protein>
    <submittedName>
        <fullName evidence="2">Uncharacterized protein</fullName>
    </submittedName>
</protein>
<reference evidence="2" key="1">
    <citation type="submission" date="2022-03" db="EMBL/GenBank/DDBJ databases">
        <authorList>
            <person name="Tunstrom K."/>
        </authorList>
    </citation>
    <scope>NUCLEOTIDE SEQUENCE</scope>
</reference>
<evidence type="ECO:0000313" key="3">
    <source>
        <dbReference type="Proteomes" id="UP001153954"/>
    </source>
</evidence>
<sequence>MPLSGAERTRRYREKLKLERPEEYENQRKKNLEKIKSKKKKISELTPEEAENRREKWKNNKRISRQKQKKNKNLAILQDENTIPGSNRDTQENKLNDILIQKLRKKNKLLVNKCNRYMRYNEKIKRNLESHRKRFQRLKQKSVKDIEVLNLKIVKMKAREEILESTLKTTYQRCLDRKEKKTLRKLVTNSGNKSVISKLLGLKGKVREKENKLRRSGIVEITKFYTRDDVSRNTAGKKEVRTKNKEKVQIRYLLDTLLDTFKKYKAEGGRYSFTTFYLNKPFFVLSPGLSSRSTCLCVKHSNFVFLHSAMVKNGLVTGTLRDNLNQISCDINDYDCMWNKCLKCKNTQVNYQQISEEKLKQNVEWSRWERQDYTYQKLEDQVMKQITTKKTVRMTKKGTLNDLKKYFETELLMFKKHFFNMTHQQNQYKKAVNELRENEAVIVCDFSENYQAKLAEEIQSMHYGASNLQICLHTGMVFWKNRTQSFCTLSDNTSHQPAAIWAHLTPIIEMIKRETPETAIIHFFSDGPSAQYRQKKNFYLLVHYTKKYQLQYTTWSFYETGHGKNVADGIGGSIKRTLDRKVCMGNDVVDAKDAYNLLTQCLKVIKVFLIDYYAIENVSNDLPNKIPVLKGTMQIHQITTSQSDESFIIKYRDISCFCGDLRGQCACFSPKSHSVVISSVNINNSFKIYPSTTENLTHVEEISQNQKETEHLTNLEDGRKQVTNDPKMEAAHEFSSIFSSEFLEGLNDIHEPVDLNTINIDNLTITLEENDENLHRGKAKTEDPWQLFTVENEQLTTLLHTEEDLRLTATSHQISDVKQVSLNLSKEKEVSTKKRLAESHSFIDPKNVFFFKTPPVKRQSENLLIETKRAKSVAMFTKDNKVPASTLTKNQLYKKISVDKVQSKAIGNKVKILSNTNFLQSHKCSFPVHSRKGKCMFCKNWFCYECMVEPDCRNNYVCESCLELKGKILFCRTF</sequence>
<dbReference type="PANTHER" id="PTHR46601:SF1">
    <property type="entry name" value="ADF-H DOMAIN-CONTAINING PROTEIN"/>
    <property type="match status" value="1"/>
</dbReference>
<dbReference type="AlphaFoldDB" id="A0AAU9TH44"/>
<feature type="compositionally biased region" description="Polar residues" evidence="1">
    <location>
        <begin position="79"/>
        <end position="88"/>
    </location>
</feature>
<comment type="caution">
    <text evidence="2">The sequence shown here is derived from an EMBL/GenBank/DDBJ whole genome shotgun (WGS) entry which is preliminary data.</text>
</comment>
<name>A0AAU9TH44_EUPED</name>
<feature type="region of interest" description="Disordered" evidence="1">
    <location>
        <begin position="1"/>
        <end position="90"/>
    </location>
</feature>
<gene>
    <name evidence="2" type="ORF">EEDITHA_LOCUS3218</name>
</gene>
<keyword evidence="3" id="KW-1185">Reference proteome</keyword>
<dbReference type="PANTHER" id="PTHR46601">
    <property type="entry name" value="ULP_PROTEASE DOMAIN-CONTAINING PROTEIN"/>
    <property type="match status" value="1"/>
</dbReference>
<feature type="compositionally biased region" description="Basic and acidic residues" evidence="1">
    <location>
        <begin position="15"/>
        <end position="35"/>
    </location>
</feature>
<dbReference type="EMBL" id="CAKOGL010000005">
    <property type="protein sequence ID" value="CAH2086899.1"/>
    <property type="molecule type" value="Genomic_DNA"/>
</dbReference>
<accession>A0AAU9TH44</accession>
<evidence type="ECO:0000313" key="2">
    <source>
        <dbReference type="EMBL" id="CAH2086899.1"/>
    </source>
</evidence>
<organism evidence="2 3">
    <name type="scientific">Euphydryas editha</name>
    <name type="common">Edith's checkerspot</name>
    <dbReference type="NCBI Taxonomy" id="104508"/>
    <lineage>
        <taxon>Eukaryota</taxon>
        <taxon>Metazoa</taxon>
        <taxon>Ecdysozoa</taxon>
        <taxon>Arthropoda</taxon>
        <taxon>Hexapoda</taxon>
        <taxon>Insecta</taxon>
        <taxon>Pterygota</taxon>
        <taxon>Neoptera</taxon>
        <taxon>Endopterygota</taxon>
        <taxon>Lepidoptera</taxon>
        <taxon>Glossata</taxon>
        <taxon>Ditrysia</taxon>
        <taxon>Papilionoidea</taxon>
        <taxon>Nymphalidae</taxon>
        <taxon>Nymphalinae</taxon>
        <taxon>Euphydryas</taxon>
    </lineage>
</organism>
<dbReference type="Proteomes" id="UP001153954">
    <property type="component" value="Unassembled WGS sequence"/>
</dbReference>